<feature type="transmembrane region" description="Helical" evidence="1">
    <location>
        <begin position="185"/>
        <end position="203"/>
    </location>
</feature>
<keyword evidence="3" id="KW-1185">Reference proteome</keyword>
<accession>A0ABS2KDQ8</accession>
<evidence type="ECO:0000256" key="1">
    <source>
        <dbReference type="SAM" id="Phobius"/>
    </source>
</evidence>
<comment type="caution">
    <text evidence="2">The sequence shown here is derived from an EMBL/GenBank/DDBJ whole genome shotgun (WGS) entry which is preliminary data.</text>
</comment>
<organism evidence="2 3">
    <name type="scientific">Dyella mobilis</name>
    <dbReference type="NCBI Taxonomy" id="1849582"/>
    <lineage>
        <taxon>Bacteria</taxon>
        <taxon>Pseudomonadati</taxon>
        <taxon>Pseudomonadota</taxon>
        <taxon>Gammaproteobacteria</taxon>
        <taxon>Lysobacterales</taxon>
        <taxon>Rhodanobacteraceae</taxon>
        <taxon>Dyella</taxon>
    </lineage>
</organism>
<dbReference type="Proteomes" id="UP001430193">
    <property type="component" value="Unassembled WGS sequence"/>
</dbReference>
<evidence type="ECO:0008006" key="4">
    <source>
        <dbReference type="Google" id="ProtNLM"/>
    </source>
</evidence>
<proteinExistence type="predicted"/>
<feature type="transmembrane region" description="Helical" evidence="1">
    <location>
        <begin position="209"/>
        <end position="227"/>
    </location>
</feature>
<feature type="transmembrane region" description="Helical" evidence="1">
    <location>
        <begin position="49"/>
        <end position="67"/>
    </location>
</feature>
<evidence type="ECO:0000313" key="3">
    <source>
        <dbReference type="Proteomes" id="UP001430193"/>
    </source>
</evidence>
<keyword evidence="1" id="KW-0472">Membrane</keyword>
<protein>
    <recommendedName>
        <fullName evidence="4">DUF4239 domain-containing protein</fullName>
    </recommendedName>
</protein>
<dbReference type="RefSeq" id="WP_204630841.1">
    <property type="nucleotide sequence ID" value="NZ_BSOC01000004.1"/>
</dbReference>
<dbReference type="EMBL" id="JADIKF010000037">
    <property type="protein sequence ID" value="MBM7129224.1"/>
    <property type="molecule type" value="Genomic_DNA"/>
</dbReference>
<keyword evidence="1" id="KW-0812">Transmembrane</keyword>
<sequence>MYLLDHPAVLFAVTCIVLLLAHEFGYRLRALAAHRDDRDWQKEVRETRGQIAVLLSLLLGFAMAMGLSRFDERKKLVADEANAIATAYQRAAMQAEPVRSRAPSLLHDYLKARIAIFSLARGNGEQQSAMEQSRAIQQALWSDAVAVAQQNQTPIVALYAQSLNMLFDVDGERVEATLNRIPVDIWLLLGFLAALTSLVVGYGQRHRSWFATFIPVLMVAISISLIADLDTPASGFIQINQHSLQSLRAELQLLPGDAQAH</sequence>
<keyword evidence="1" id="KW-1133">Transmembrane helix</keyword>
<name>A0ABS2KDQ8_9GAMM</name>
<dbReference type="Pfam" id="PF14023">
    <property type="entry name" value="Bestrophin-like"/>
    <property type="match status" value="1"/>
</dbReference>
<dbReference type="InterPro" id="IPR025333">
    <property type="entry name" value="DUF4239"/>
</dbReference>
<gene>
    <name evidence="2" type="ORF">ISS99_06790</name>
</gene>
<evidence type="ECO:0000313" key="2">
    <source>
        <dbReference type="EMBL" id="MBM7129224.1"/>
    </source>
</evidence>
<reference evidence="2" key="1">
    <citation type="submission" date="2020-10" db="EMBL/GenBank/DDBJ databases">
        <title>Phylogeny of dyella-like bacteria.</title>
        <authorList>
            <person name="Fu J."/>
        </authorList>
    </citation>
    <scope>NUCLEOTIDE SEQUENCE</scope>
    <source>
        <strain evidence="2">DHON07</strain>
    </source>
</reference>